<evidence type="ECO:0000256" key="1">
    <source>
        <dbReference type="ARBA" id="ARBA00022722"/>
    </source>
</evidence>
<proteinExistence type="predicted"/>
<dbReference type="CDD" id="cd06127">
    <property type="entry name" value="DEDDh"/>
    <property type="match status" value="1"/>
</dbReference>
<evidence type="ECO:0000256" key="2">
    <source>
        <dbReference type="ARBA" id="ARBA00022801"/>
    </source>
</evidence>
<gene>
    <name evidence="5" type="ORF">SAMN05216288_1309</name>
</gene>
<keyword evidence="6" id="KW-1185">Reference proteome</keyword>
<dbReference type="InterPro" id="IPR013520">
    <property type="entry name" value="Ribonucl_H"/>
</dbReference>
<evidence type="ECO:0000259" key="4">
    <source>
        <dbReference type="SMART" id="SM00479"/>
    </source>
</evidence>
<feature type="domain" description="Exonuclease" evidence="4">
    <location>
        <begin position="40"/>
        <end position="210"/>
    </location>
</feature>
<organism evidence="5 6">
    <name type="scientific">Phytopseudomonas punonensis</name>
    <dbReference type="NCBI Taxonomy" id="1220495"/>
    <lineage>
        <taxon>Bacteria</taxon>
        <taxon>Pseudomonadati</taxon>
        <taxon>Pseudomonadota</taxon>
        <taxon>Gammaproteobacteria</taxon>
        <taxon>Pseudomonadales</taxon>
        <taxon>Pseudomonadaceae</taxon>
        <taxon>Phytopseudomonas</taxon>
    </lineage>
</organism>
<dbReference type="SUPFAM" id="SSF53098">
    <property type="entry name" value="Ribonuclease H-like"/>
    <property type="match status" value="1"/>
</dbReference>
<dbReference type="InterPro" id="IPR036397">
    <property type="entry name" value="RNaseH_sf"/>
</dbReference>
<dbReference type="SMART" id="SM00479">
    <property type="entry name" value="EXOIII"/>
    <property type="match status" value="1"/>
</dbReference>
<dbReference type="RefSeq" id="WP_073262451.1">
    <property type="nucleotide sequence ID" value="NZ_FRBQ01000001.1"/>
</dbReference>
<protein>
    <submittedName>
        <fullName evidence="5">DNA polymerase-3 subunit epsilon</fullName>
    </submittedName>
</protein>
<dbReference type="STRING" id="1220495.SAMN05216288_1309"/>
<dbReference type="Pfam" id="PF00929">
    <property type="entry name" value="RNase_T"/>
    <property type="match status" value="1"/>
</dbReference>
<keyword evidence="2" id="KW-0378">Hydrolase</keyword>
<dbReference type="PANTHER" id="PTHR30231:SF4">
    <property type="entry name" value="PROTEIN NEN2"/>
    <property type="match status" value="1"/>
</dbReference>
<evidence type="ECO:0000256" key="3">
    <source>
        <dbReference type="ARBA" id="ARBA00022839"/>
    </source>
</evidence>
<accession>A0A1M6YLW0</accession>
<evidence type="ECO:0000313" key="6">
    <source>
        <dbReference type="Proteomes" id="UP000184305"/>
    </source>
</evidence>
<dbReference type="EMBL" id="FRBQ01000001">
    <property type="protein sequence ID" value="SHL19236.1"/>
    <property type="molecule type" value="Genomic_DNA"/>
</dbReference>
<keyword evidence="1" id="KW-0540">Nuclease</keyword>
<dbReference type="Gene3D" id="3.30.420.10">
    <property type="entry name" value="Ribonuclease H-like superfamily/Ribonuclease H"/>
    <property type="match status" value="1"/>
</dbReference>
<dbReference type="GO" id="GO:0003676">
    <property type="term" value="F:nucleic acid binding"/>
    <property type="evidence" value="ECO:0007669"/>
    <property type="project" value="InterPro"/>
</dbReference>
<dbReference type="Proteomes" id="UP000184305">
    <property type="component" value="Unassembled WGS sequence"/>
</dbReference>
<dbReference type="GO" id="GO:0008408">
    <property type="term" value="F:3'-5' exonuclease activity"/>
    <property type="evidence" value="ECO:0007669"/>
    <property type="project" value="TreeGrafter"/>
</dbReference>
<dbReference type="AlphaFoldDB" id="A0A1M6YLW0"/>
<sequence length="235" mass="25975">MNALDWLTRRRTALPDDQQQRCTALPTPQAPDETPLAQQRLVVVDLETSGLDLKRDQVLSIGAVVIDGGAIRLGEQFECTLHRDGHTVSASVLIHGLAPSDIAAGIEPAEALLAFMEFLGDSPLLAFHAGFDQHMLARALKDTLNLRLRHTFFDAAELAPMLCPQADIRNGGLDDWTRHFGLQVGRRHNASADALVTAELALILFSRARKQQIDSLKALEQRLKSWRQRLQGHSL</sequence>
<keyword evidence="3" id="KW-0269">Exonuclease</keyword>
<dbReference type="InterPro" id="IPR012337">
    <property type="entry name" value="RNaseH-like_sf"/>
</dbReference>
<dbReference type="PANTHER" id="PTHR30231">
    <property type="entry name" value="DNA POLYMERASE III SUBUNIT EPSILON"/>
    <property type="match status" value="1"/>
</dbReference>
<evidence type="ECO:0000313" key="5">
    <source>
        <dbReference type="EMBL" id="SHL19236.1"/>
    </source>
</evidence>
<dbReference type="GO" id="GO:0006259">
    <property type="term" value="P:DNA metabolic process"/>
    <property type="evidence" value="ECO:0007669"/>
    <property type="project" value="UniProtKB-ARBA"/>
</dbReference>
<reference evidence="6" key="1">
    <citation type="submission" date="2016-11" db="EMBL/GenBank/DDBJ databases">
        <authorList>
            <person name="Varghese N."/>
            <person name="Submissions S."/>
        </authorList>
    </citation>
    <scope>NUCLEOTIDE SEQUENCE [LARGE SCALE GENOMIC DNA]</scope>
    <source>
        <strain evidence="6">CECT 8089</strain>
    </source>
</reference>
<dbReference type="OrthoDB" id="5497329at2"/>
<name>A0A1M6YLW0_9GAMM</name>